<organism evidence="1 2">
    <name type="scientific">Roseiconus nitratireducens</name>
    <dbReference type="NCBI Taxonomy" id="2605748"/>
    <lineage>
        <taxon>Bacteria</taxon>
        <taxon>Pseudomonadati</taxon>
        <taxon>Planctomycetota</taxon>
        <taxon>Planctomycetia</taxon>
        <taxon>Pirellulales</taxon>
        <taxon>Pirellulaceae</taxon>
        <taxon>Roseiconus</taxon>
    </lineage>
</organism>
<dbReference type="AlphaFoldDB" id="A0A5M6CVC6"/>
<evidence type="ECO:0000313" key="1">
    <source>
        <dbReference type="EMBL" id="KAA5538896.1"/>
    </source>
</evidence>
<comment type="caution">
    <text evidence="1">The sequence shown here is derived from an EMBL/GenBank/DDBJ whole genome shotgun (WGS) entry which is preliminary data.</text>
</comment>
<proteinExistence type="predicted"/>
<keyword evidence="2" id="KW-1185">Reference proteome</keyword>
<dbReference type="Pfam" id="PF13489">
    <property type="entry name" value="Methyltransf_23"/>
    <property type="match status" value="1"/>
</dbReference>
<dbReference type="SUPFAM" id="SSF53335">
    <property type="entry name" value="S-adenosyl-L-methionine-dependent methyltransferases"/>
    <property type="match status" value="1"/>
</dbReference>
<dbReference type="Gene3D" id="3.40.50.150">
    <property type="entry name" value="Vaccinia Virus protein VP39"/>
    <property type="match status" value="1"/>
</dbReference>
<reference evidence="1 2" key="1">
    <citation type="submission" date="2019-08" db="EMBL/GenBank/DDBJ databases">
        <authorList>
            <person name="Dhanesh K."/>
            <person name="Kumar G."/>
            <person name="Sasikala C."/>
            <person name="Venkata Ramana C."/>
        </authorList>
    </citation>
    <scope>NUCLEOTIDE SEQUENCE [LARGE SCALE GENOMIC DNA]</scope>
    <source>
        <strain evidence="1 2">JC645</strain>
    </source>
</reference>
<evidence type="ECO:0000313" key="2">
    <source>
        <dbReference type="Proteomes" id="UP000324479"/>
    </source>
</evidence>
<sequence>MNPSEPRSRVADCTASFLFTGRILGKYDVNFYRCDETGFIQTEEPYWLEEAYADVIAQQDSGLLARCLAFRTVTSLLIKDNFEPNDEFLDYGGGYGVFTRLMRDDGYAFHHYDPMCQNLFATDFGADLSRRYAAITAFEVFEHLSQPREVLRELLDSTDVVFFSTVLQPSPPPESIDSWYYFHPEIGQHISFFNLASLQSLARQFDCSLYSNGSTLHAISKRPLSFSAARPGMISKIRRAVLRASRA</sequence>
<dbReference type="InterPro" id="IPR029063">
    <property type="entry name" value="SAM-dependent_MTases_sf"/>
</dbReference>
<dbReference type="Proteomes" id="UP000324479">
    <property type="component" value="Unassembled WGS sequence"/>
</dbReference>
<keyword evidence="1" id="KW-0489">Methyltransferase</keyword>
<gene>
    <name evidence="1" type="ORF">FYK55_26015</name>
</gene>
<dbReference type="RefSeq" id="WP_150079569.1">
    <property type="nucleotide sequence ID" value="NZ_VWOX01000024.1"/>
</dbReference>
<dbReference type="EMBL" id="VWOX01000024">
    <property type="protein sequence ID" value="KAA5538896.1"/>
    <property type="molecule type" value="Genomic_DNA"/>
</dbReference>
<dbReference type="GO" id="GO:0008168">
    <property type="term" value="F:methyltransferase activity"/>
    <property type="evidence" value="ECO:0007669"/>
    <property type="project" value="UniProtKB-KW"/>
</dbReference>
<accession>A0A5M6CVC6</accession>
<dbReference type="GO" id="GO:0032259">
    <property type="term" value="P:methylation"/>
    <property type="evidence" value="ECO:0007669"/>
    <property type="project" value="UniProtKB-KW"/>
</dbReference>
<name>A0A5M6CVC6_9BACT</name>
<protein>
    <submittedName>
        <fullName evidence="1">Class I SAM-dependent methyltransferase</fullName>
    </submittedName>
</protein>
<keyword evidence="1" id="KW-0808">Transferase</keyword>